<sequence length="304" mass="33203">MATLDELLDTTLPLNRKERYYTGTVLPALLCADSMRHLDRLARPDLLNLGELDVRDDPEDCTVLFFTEYSLIESAIGKAAGLYPGMAALAKDTPDIVILITEPSPVLIALEAKMFDRPSKPDLLKQLLAQKVQLDQICGHLAGHLGVDKVTLAHWALLPEALAAAMPELGTPIITWERLLAAYADVDQRYFLSVLATALRRYPDLVSKWAGYQDGDLAGAKLVERHLAGDPTWPYMGAQGGLNGSRVTDRIVNGTWATTHYQCRHEALPGNPNWFSVAEFVQRLKAAGVPVAALAPTPDDAKIG</sequence>
<reference evidence="2" key="1">
    <citation type="journal article" date="2019" name="Int. J. Syst. Evol. Microbiol.">
        <title>The Global Catalogue of Microorganisms (GCM) 10K type strain sequencing project: providing services to taxonomists for standard genome sequencing and annotation.</title>
        <authorList>
            <consortium name="The Broad Institute Genomics Platform"/>
            <consortium name="The Broad Institute Genome Sequencing Center for Infectious Disease"/>
            <person name="Wu L."/>
            <person name="Ma J."/>
        </authorList>
    </citation>
    <scope>NUCLEOTIDE SEQUENCE [LARGE SCALE GENOMIC DNA]</scope>
    <source>
        <strain evidence="2">JCM 16378</strain>
    </source>
</reference>
<evidence type="ECO:0000313" key="1">
    <source>
        <dbReference type="EMBL" id="GAA2736899.1"/>
    </source>
</evidence>
<comment type="caution">
    <text evidence="1">The sequence shown here is derived from an EMBL/GenBank/DDBJ whole genome shotgun (WGS) entry which is preliminary data.</text>
</comment>
<gene>
    <name evidence="1" type="ORF">GCM10009867_22430</name>
</gene>
<proteinExistence type="predicted"/>
<protein>
    <submittedName>
        <fullName evidence="1">Uncharacterized protein</fullName>
    </submittedName>
</protein>
<organism evidence="1 2">
    <name type="scientific">Pedococcus aerophilus</name>
    <dbReference type="NCBI Taxonomy" id="436356"/>
    <lineage>
        <taxon>Bacteria</taxon>
        <taxon>Bacillati</taxon>
        <taxon>Actinomycetota</taxon>
        <taxon>Actinomycetes</taxon>
        <taxon>Micrococcales</taxon>
        <taxon>Intrasporangiaceae</taxon>
        <taxon>Pedococcus</taxon>
    </lineage>
</organism>
<dbReference type="EMBL" id="BAAARN010000002">
    <property type="protein sequence ID" value="GAA2736899.1"/>
    <property type="molecule type" value="Genomic_DNA"/>
</dbReference>
<evidence type="ECO:0000313" key="2">
    <source>
        <dbReference type="Proteomes" id="UP001501326"/>
    </source>
</evidence>
<keyword evidence="2" id="KW-1185">Reference proteome</keyword>
<name>A0ABP6H4X4_9MICO</name>
<dbReference type="Proteomes" id="UP001501326">
    <property type="component" value="Unassembled WGS sequence"/>
</dbReference>
<accession>A0ABP6H4X4</accession>
<dbReference type="RefSeq" id="WP_344193375.1">
    <property type="nucleotide sequence ID" value="NZ_BAAARN010000002.1"/>
</dbReference>